<evidence type="ECO:0000313" key="2">
    <source>
        <dbReference type="Proteomes" id="UP000790709"/>
    </source>
</evidence>
<proteinExistence type="predicted"/>
<keyword evidence="2" id="KW-1185">Reference proteome</keyword>
<evidence type="ECO:0000313" key="1">
    <source>
        <dbReference type="EMBL" id="KAH7922699.1"/>
    </source>
</evidence>
<dbReference type="Proteomes" id="UP000790709">
    <property type="component" value="Unassembled WGS sequence"/>
</dbReference>
<accession>A0ACB8BBP1</accession>
<comment type="caution">
    <text evidence="1">The sequence shown here is derived from an EMBL/GenBank/DDBJ whole genome shotgun (WGS) entry which is preliminary data.</text>
</comment>
<organism evidence="1 2">
    <name type="scientific">Leucogyrophana mollusca</name>
    <dbReference type="NCBI Taxonomy" id="85980"/>
    <lineage>
        <taxon>Eukaryota</taxon>
        <taxon>Fungi</taxon>
        <taxon>Dikarya</taxon>
        <taxon>Basidiomycota</taxon>
        <taxon>Agaricomycotina</taxon>
        <taxon>Agaricomycetes</taxon>
        <taxon>Agaricomycetidae</taxon>
        <taxon>Boletales</taxon>
        <taxon>Boletales incertae sedis</taxon>
        <taxon>Leucogyrophana</taxon>
    </lineage>
</organism>
<gene>
    <name evidence="1" type="ORF">BV22DRAFT_638140</name>
</gene>
<name>A0ACB8BBP1_9AGAM</name>
<dbReference type="EMBL" id="MU266475">
    <property type="protein sequence ID" value="KAH7922699.1"/>
    <property type="molecule type" value="Genomic_DNA"/>
</dbReference>
<sequence length="118" mass="13453">MLKLLDHEESFLKTLFLVSNVEITNEGSLGATTPERSFIASMPLQGKSHHCCFHRSHAHVLCSASEHELSIRVCPASQNKCPCCWMNTRTDEHELCPRRDDAVAGDHFSYIHYIYLNH</sequence>
<protein>
    <submittedName>
        <fullName evidence="1">Uncharacterized protein</fullName>
    </submittedName>
</protein>
<reference evidence="1" key="1">
    <citation type="journal article" date="2021" name="New Phytol.">
        <title>Evolutionary innovations through gain and loss of genes in the ectomycorrhizal Boletales.</title>
        <authorList>
            <person name="Wu G."/>
            <person name="Miyauchi S."/>
            <person name="Morin E."/>
            <person name="Kuo A."/>
            <person name="Drula E."/>
            <person name="Varga T."/>
            <person name="Kohler A."/>
            <person name="Feng B."/>
            <person name="Cao Y."/>
            <person name="Lipzen A."/>
            <person name="Daum C."/>
            <person name="Hundley H."/>
            <person name="Pangilinan J."/>
            <person name="Johnson J."/>
            <person name="Barry K."/>
            <person name="LaButti K."/>
            <person name="Ng V."/>
            <person name="Ahrendt S."/>
            <person name="Min B."/>
            <person name="Choi I.G."/>
            <person name="Park H."/>
            <person name="Plett J.M."/>
            <person name="Magnuson J."/>
            <person name="Spatafora J.W."/>
            <person name="Nagy L.G."/>
            <person name="Henrissat B."/>
            <person name="Grigoriev I.V."/>
            <person name="Yang Z.L."/>
            <person name="Xu J."/>
            <person name="Martin F.M."/>
        </authorList>
    </citation>
    <scope>NUCLEOTIDE SEQUENCE</scope>
    <source>
        <strain evidence="1">KUC20120723A-06</strain>
    </source>
</reference>